<evidence type="ECO:0000313" key="2">
    <source>
        <dbReference type="EMBL" id="MFB9476818.1"/>
    </source>
</evidence>
<dbReference type="Proteomes" id="UP001589568">
    <property type="component" value="Unassembled WGS sequence"/>
</dbReference>
<dbReference type="RefSeq" id="WP_345410300.1">
    <property type="nucleotide sequence ID" value="NZ_BAAAXS010000002.1"/>
</dbReference>
<reference evidence="2 3" key="1">
    <citation type="submission" date="2024-09" db="EMBL/GenBank/DDBJ databases">
        <authorList>
            <person name="Sun Q."/>
            <person name="Mori K."/>
        </authorList>
    </citation>
    <scope>NUCLEOTIDE SEQUENCE [LARGE SCALE GENOMIC DNA]</scope>
    <source>
        <strain evidence="2 3">JCM 3324</strain>
    </source>
</reference>
<evidence type="ECO:0000256" key="1">
    <source>
        <dbReference type="SAM" id="MobiDB-lite"/>
    </source>
</evidence>
<proteinExistence type="predicted"/>
<feature type="region of interest" description="Disordered" evidence="1">
    <location>
        <begin position="31"/>
        <end position="51"/>
    </location>
</feature>
<evidence type="ECO:0008006" key="4">
    <source>
        <dbReference type="Google" id="ProtNLM"/>
    </source>
</evidence>
<protein>
    <recommendedName>
        <fullName evidence="4">Antitoxin</fullName>
    </recommendedName>
</protein>
<comment type="caution">
    <text evidence="2">The sequence shown here is derived from an EMBL/GenBank/DDBJ whole genome shotgun (WGS) entry which is preliminary data.</text>
</comment>
<sequence>MRRRSLTEAEQRELGQDAVAIAENGDHPVTSLADLGEVVDQARASQTGGRR</sequence>
<organism evidence="2 3">
    <name type="scientific">Nonomuraea salmonea</name>
    <dbReference type="NCBI Taxonomy" id="46181"/>
    <lineage>
        <taxon>Bacteria</taxon>
        <taxon>Bacillati</taxon>
        <taxon>Actinomycetota</taxon>
        <taxon>Actinomycetes</taxon>
        <taxon>Streptosporangiales</taxon>
        <taxon>Streptosporangiaceae</taxon>
        <taxon>Nonomuraea</taxon>
    </lineage>
</organism>
<keyword evidence="3" id="KW-1185">Reference proteome</keyword>
<gene>
    <name evidence="2" type="ORF">ACFFR3_45640</name>
</gene>
<dbReference type="EMBL" id="JBHMCF010000057">
    <property type="protein sequence ID" value="MFB9476818.1"/>
    <property type="molecule type" value="Genomic_DNA"/>
</dbReference>
<accession>A0ABV5P2M9</accession>
<name>A0ABV5P2M9_9ACTN</name>
<evidence type="ECO:0000313" key="3">
    <source>
        <dbReference type="Proteomes" id="UP001589568"/>
    </source>
</evidence>